<protein>
    <submittedName>
        <fullName evidence="4">Uncharacterized protein</fullName>
    </submittedName>
</protein>
<dbReference type="AlphaFoldDB" id="A0A067F2B2"/>
<sequence length="141" mass="15458">MAKLSTSIKKNNGIKIVVKKIQNSLLLGKKKILFADECEEIGDSSTNYVPEDVKEGHVAVLAMDGNDQAKRFIVPLNYLSHPTFMSLLEQAAEEYGFDRGGALTVPCQPSELEKILAEQGDDDGSSVNVKWRSCNPIVQSC</sequence>
<keyword evidence="5" id="KW-1185">Reference proteome</keyword>
<dbReference type="Pfam" id="PF02519">
    <property type="entry name" value="Auxin_inducible"/>
    <property type="match status" value="1"/>
</dbReference>
<accession>A0A067F2B2</accession>
<dbReference type="PANTHER" id="PTHR31374:SF16">
    <property type="entry name" value="AUXIN-RESPONSIVE FAMILY PROTEIN"/>
    <property type="match status" value="1"/>
</dbReference>
<evidence type="ECO:0000256" key="2">
    <source>
        <dbReference type="ARBA" id="ARBA00022473"/>
    </source>
</evidence>
<dbReference type="GO" id="GO:0009733">
    <property type="term" value="P:response to auxin"/>
    <property type="evidence" value="ECO:0007669"/>
    <property type="project" value="InterPro"/>
</dbReference>
<organism evidence="4 5">
    <name type="scientific">Citrus sinensis</name>
    <name type="common">Sweet orange</name>
    <name type="synonym">Citrus aurantium var. sinensis</name>
    <dbReference type="NCBI Taxonomy" id="2711"/>
    <lineage>
        <taxon>Eukaryota</taxon>
        <taxon>Viridiplantae</taxon>
        <taxon>Streptophyta</taxon>
        <taxon>Embryophyta</taxon>
        <taxon>Tracheophyta</taxon>
        <taxon>Spermatophyta</taxon>
        <taxon>Magnoliopsida</taxon>
        <taxon>eudicotyledons</taxon>
        <taxon>Gunneridae</taxon>
        <taxon>Pentapetalae</taxon>
        <taxon>rosids</taxon>
        <taxon>malvids</taxon>
        <taxon>Sapindales</taxon>
        <taxon>Rutaceae</taxon>
        <taxon>Aurantioideae</taxon>
        <taxon>Citrus</taxon>
    </lineage>
</organism>
<name>A0A067F2B2_CITSI</name>
<gene>
    <name evidence="4" type="ORF">CISIN_1g036504mg</name>
</gene>
<dbReference type="InterPro" id="IPR003676">
    <property type="entry name" value="SAUR_fam"/>
</dbReference>
<comment type="similarity">
    <text evidence="1">Belongs to the ARG7 family.</text>
</comment>
<keyword evidence="3" id="KW-0341">Growth regulation</keyword>
<evidence type="ECO:0000256" key="1">
    <source>
        <dbReference type="ARBA" id="ARBA00006974"/>
    </source>
</evidence>
<dbReference type="STRING" id="2711.A0A067F2B2"/>
<dbReference type="PANTHER" id="PTHR31374">
    <property type="entry name" value="AUXIN-INDUCED PROTEIN-LIKE-RELATED"/>
    <property type="match status" value="1"/>
</dbReference>
<evidence type="ECO:0000313" key="5">
    <source>
        <dbReference type="Proteomes" id="UP000027120"/>
    </source>
</evidence>
<dbReference type="Proteomes" id="UP000027120">
    <property type="component" value="Unassembled WGS sequence"/>
</dbReference>
<evidence type="ECO:0000256" key="3">
    <source>
        <dbReference type="ARBA" id="ARBA00022604"/>
    </source>
</evidence>
<dbReference type="EMBL" id="KK784933">
    <property type="protein sequence ID" value="KDO60220.1"/>
    <property type="molecule type" value="Genomic_DNA"/>
</dbReference>
<evidence type="ECO:0000313" key="4">
    <source>
        <dbReference type="EMBL" id="KDO60220.1"/>
    </source>
</evidence>
<keyword evidence="2" id="KW-0217">Developmental protein</keyword>
<reference evidence="4 5" key="1">
    <citation type="submission" date="2014-04" db="EMBL/GenBank/DDBJ databases">
        <authorList>
            <consortium name="International Citrus Genome Consortium"/>
            <person name="Gmitter F."/>
            <person name="Chen C."/>
            <person name="Farmerie W."/>
            <person name="Harkins T."/>
            <person name="Desany B."/>
            <person name="Mohiuddin M."/>
            <person name="Kodira C."/>
            <person name="Borodovsky M."/>
            <person name="Lomsadze A."/>
            <person name="Burns P."/>
            <person name="Jenkins J."/>
            <person name="Prochnik S."/>
            <person name="Shu S."/>
            <person name="Chapman J."/>
            <person name="Pitluck S."/>
            <person name="Schmutz J."/>
            <person name="Rokhsar D."/>
        </authorList>
    </citation>
    <scope>NUCLEOTIDE SEQUENCE</scope>
</reference>
<proteinExistence type="inferred from homology"/>